<organism evidence="12 13">
    <name type="scientific">Termitidicoccus mucosus</name>
    <dbReference type="NCBI Taxonomy" id="1184151"/>
    <lineage>
        <taxon>Bacteria</taxon>
        <taxon>Pseudomonadati</taxon>
        <taxon>Verrucomicrobiota</taxon>
        <taxon>Opitutia</taxon>
        <taxon>Opitutales</taxon>
        <taxon>Opitutaceae</taxon>
        <taxon>Termitidicoccus</taxon>
    </lineage>
</organism>
<gene>
    <name evidence="12" type="ORF">AW736_15520</name>
</gene>
<evidence type="ECO:0000256" key="2">
    <source>
        <dbReference type="ARBA" id="ARBA00022448"/>
    </source>
</evidence>
<evidence type="ECO:0000256" key="7">
    <source>
        <dbReference type="ARBA" id="ARBA00023065"/>
    </source>
</evidence>
<dbReference type="PANTHER" id="PTHR32552">
    <property type="entry name" value="FERRICHROME IRON RECEPTOR-RELATED"/>
    <property type="match status" value="1"/>
</dbReference>
<comment type="subcellular location">
    <subcellularLocation>
        <location evidence="1">Cell outer membrane</location>
        <topology evidence="1">Multi-pass membrane protein</topology>
    </subcellularLocation>
</comment>
<evidence type="ECO:0000313" key="13">
    <source>
        <dbReference type="Proteomes" id="UP000078486"/>
    </source>
</evidence>
<protein>
    <recommendedName>
        <fullName evidence="11">TonB-dependent receptor plug domain-containing protein</fullName>
    </recommendedName>
</protein>
<evidence type="ECO:0000259" key="11">
    <source>
        <dbReference type="Pfam" id="PF07715"/>
    </source>
</evidence>
<dbReference type="Gene3D" id="2.40.170.20">
    <property type="entry name" value="TonB-dependent receptor, beta-barrel domain"/>
    <property type="match status" value="2"/>
</dbReference>
<evidence type="ECO:0000256" key="10">
    <source>
        <dbReference type="ARBA" id="ARBA00023237"/>
    </source>
</evidence>
<dbReference type="SUPFAM" id="SSF56935">
    <property type="entry name" value="Porins"/>
    <property type="match status" value="2"/>
</dbReference>
<evidence type="ECO:0000256" key="9">
    <source>
        <dbReference type="ARBA" id="ARBA00023136"/>
    </source>
</evidence>
<keyword evidence="10" id="KW-0998">Cell outer membrane</keyword>
<dbReference type="InterPro" id="IPR012910">
    <property type="entry name" value="Plug_dom"/>
</dbReference>
<dbReference type="EMBL" id="LRRQ01000121">
    <property type="protein sequence ID" value="OAM88760.1"/>
    <property type="molecule type" value="Genomic_DNA"/>
</dbReference>
<dbReference type="Pfam" id="PF07715">
    <property type="entry name" value="Plug"/>
    <property type="match status" value="1"/>
</dbReference>
<evidence type="ECO:0000256" key="6">
    <source>
        <dbReference type="ARBA" id="ARBA00023004"/>
    </source>
</evidence>
<accession>A0A178IFI1</accession>
<evidence type="ECO:0000313" key="12">
    <source>
        <dbReference type="EMBL" id="OAM88760.1"/>
    </source>
</evidence>
<evidence type="ECO:0000256" key="1">
    <source>
        <dbReference type="ARBA" id="ARBA00004571"/>
    </source>
</evidence>
<dbReference type="STRING" id="1184151.AW736_15520"/>
<dbReference type="InterPro" id="IPR036942">
    <property type="entry name" value="Beta-barrel_TonB_sf"/>
</dbReference>
<keyword evidence="3" id="KW-1134">Transmembrane beta strand</keyword>
<dbReference type="PANTHER" id="PTHR32552:SF81">
    <property type="entry name" value="TONB-DEPENDENT OUTER MEMBRANE RECEPTOR"/>
    <property type="match status" value="1"/>
</dbReference>
<dbReference type="InterPro" id="IPR039426">
    <property type="entry name" value="TonB-dep_rcpt-like"/>
</dbReference>
<keyword evidence="4" id="KW-0410">Iron transport</keyword>
<keyword evidence="8" id="KW-0798">TonB box</keyword>
<proteinExistence type="predicted"/>
<keyword evidence="2" id="KW-0813">Transport</keyword>
<keyword evidence="13" id="KW-1185">Reference proteome</keyword>
<name>A0A178IFI1_9BACT</name>
<keyword evidence="9" id="KW-0472">Membrane</keyword>
<dbReference type="AlphaFoldDB" id="A0A178IFI1"/>
<dbReference type="GO" id="GO:0006826">
    <property type="term" value="P:iron ion transport"/>
    <property type="evidence" value="ECO:0007669"/>
    <property type="project" value="UniProtKB-KW"/>
</dbReference>
<sequence>MGAAITVVTKQQMDDTASLDVNDIFRYELGTEGSTTYTPDVRNGNRPDGVFESIAGGNIGGALTASTNATANRVRGLGSPSFALNYYQTLPQIPFDSYNTASVEINRGPNSMLFGMGSPAGIVNQSTAQAQLNKNNAQVQIRVDDRGSERASFSFNKSLIDGKLAIYGALLYNDQQFERKPSYDITRRQYGAITYKPFKKTTLRATIEGYDNDNRRPNTLSPIDGVSEWRNATLPNGKFVGMPVYDARTHKFVSLATGEEISMLVGSPNSYMADTLRNYIEQREDFDGTKWNADKTQYNGISIFSGNAISDVNSILYVPGMATYNARTIMQVSNGNLQRWFQPLGGNRPATGHWNEPAATRYPFSTTAGDANYVYDNQAWTDIYDWWQVENSPYSMSIDEPYFGQKLYPGVTDRSIYDWKKVNLLTMNFGSQRNTNYNVEIEQEIVSGLLHFNAGWFRQDFDSLQSYTVGQLNTTTLRVDTNMYNSDGTPNPFFGQPYVQDDAAIDRIENSATVDQYRAMLAYTPDFTKNSNWTRWLGRHQIMGLASYLDHEQTGLRRRLSYGYGSTEGEYRYTSNPTVAGWKRQSGNGSTIRRHFYLSDIAGGPSAGSVTQASGGLDASVLTAPIAVYDYAQNQFKEVDMTMIWNVSETDTGMSARKLTSYSAGWTGYLWEDRIITTAGIRRDINRTRNTATKPADIAQVDWDKMYFSDGYYQYGEVFKHWNDWSRLSGVTNTVGAVVKPFLNWESIAKRSGGSLFWEFVENLGFSYNKSDNFDAPDSTYVDPFGTVLPKPQGEGKDYGVQFSLFKNKLFARVNWFESNNDNVPYNGALERLIYHIDTTAYRGWLEHIYMLNDGGDPSTTDWTNPWTVGKSNTDPDKVRAMQQWVGEKWGLNDYDYYRHLGGIVRGTTSAKAKGVEVSVNYNPLPNWTIKATASKVTTTNTNINKEYEEWFALRKPVWDAARAMDFLNATGLATLNRLGGINSYIVSDNPSSEARGDIEVFWNSVNFRDANNATTITQNSNVGWTTVENYYKAVLVPNAILQKDMEGQQAMGQRKYNFTLVTNYAFDRGLLKGWAVGGAQRWTDKAIIGYYGKSSGNNGTTLDISDINRPIYDDATWYTDLWISYTHKILNDKVRMKLQLNVADLFQDGELKPMRADWLGRPYAYRIIDSRQFILTATFDF</sequence>
<evidence type="ECO:0000256" key="3">
    <source>
        <dbReference type="ARBA" id="ARBA00022452"/>
    </source>
</evidence>
<dbReference type="Proteomes" id="UP000078486">
    <property type="component" value="Unassembled WGS sequence"/>
</dbReference>
<dbReference type="GO" id="GO:0009279">
    <property type="term" value="C:cell outer membrane"/>
    <property type="evidence" value="ECO:0007669"/>
    <property type="project" value="UniProtKB-SubCell"/>
</dbReference>
<evidence type="ECO:0000256" key="5">
    <source>
        <dbReference type="ARBA" id="ARBA00022692"/>
    </source>
</evidence>
<keyword evidence="5" id="KW-0812">Transmembrane</keyword>
<keyword evidence="6" id="KW-0408">Iron</keyword>
<keyword evidence="7" id="KW-0406">Ion transport</keyword>
<feature type="domain" description="TonB-dependent receptor plug" evidence="11">
    <location>
        <begin position="3"/>
        <end position="122"/>
    </location>
</feature>
<comment type="caution">
    <text evidence="12">The sequence shown here is derived from an EMBL/GenBank/DDBJ whole genome shotgun (WGS) entry which is preliminary data.</text>
</comment>
<reference evidence="12 13" key="1">
    <citation type="submission" date="2016-01" db="EMBL/GenBank/DDBJ databases">
        <title>High potential of lignocellulose degradation of a new Verrucomicrobia species.</title>
        <authorList>
            <person name="Wang Y."/>
            <person name="Shi Y."/>
            <person name="Qiu Z."/>
            <person name="Liu S."/>
            <person name="Yang H."/>
        </authorList>
    </citation>
    <scope>NUCLEOTIDE SEQUENCE [LARGE SCALE GENOMIC DNA]</scope>
    <source>
        <strain evidence="12 13">TSB47</strain>
    </source>
</reference>
<evidence type="ECO:0000256" key="4">
    <source>
        <dbReference type="ARBA" id="ARBA00022496"/>
    </source>
</evidence>
<evidence type="ECO:0000256" key="8">
    <source>
        <dbReference type="ARBA" id="ARBA00023077"/>
    </source>
</evidence>